<keyword evidence="2" id="KW-0863">Zinc-finger</keyword>
<dbReference type="Pfam" id="PF00498">
    <property type="entry name" value="FHA"/>
    <property type="match status" value="1"/>
</dbReference>
<dbReference type="GO" id="GO:0008270">
    <property type="term" value="F:zinc ion binding"/>
    <property type="evidence" value="ECO:0007669"/>
    <property type="project" value="UniProtKB-KW"/>
</dbReference>
<dbReference type="Gene3D" id="3.30.40.10">
    <property type="entry name" value="Zinc/RING finger domain, C3HC4 (zinc finger)"/>
    <property type="match status" value="1"/>
</dbReference>
<feature type="domain" description="FHA" evidence="4">
    <location>
        <begin position="277"/>
        <end position="321"/>
    </location>
</feature>
<feature type="domain" description="RING-CH-type" evidence="5">
    <location>
        <begin position="154"/>
        <end position="230"/>
    </location>
</feature>
<dbReference type="PROSITE" id="PS50006">
    <property type="entry name" value="FHA_DOMAIN"/>
    <property type="match status" value="1"/>
</dbReference>
<dbReference type="CDD" id="cd16495">
    <property type="entry name" value="RING_CH-C4HC3_MARCH"/>
    <property type="match status" value="1"/>
</dbReference>
<dbReference type="SUPFAM" id="SSF57850">
    <property type="entry name" value="RING/U-box"/>
    <property type="match status" value="1"/>
</dbReference>
<evidence type="ECO:0000313" key="6">
    <source>
        <dbReference type="EMBL" id="OMJ71000.1"/>
    </source>
</evidence>
<dbReference type="AlphaFoldDB" id="A0A1R2B303"/>
<dbReference type="Proteomes" id="UP000187209">
    <property type="component" value="Unassembled WGS sequence"/>
</dbReference>
<protein>
    <recommendedName>
        <fullName evidence="8">RING-CH-type domain-containing protein</fullName>
    </recommendedName>
</protein>
<dbReference type="OrthoDB" id="264354at2759"/>
<organism evidence="6 7">
    <name type="scientific">Stentor coeruleus</name>
    <dbReference type="NCBI Taxonomy" id="5963"/>
    <lineage>
        <taxon>Eukaryota</taxon>
        <taxon>Sar</taxon>
        <taxon>Alveolata</taxon>
        <taxon>Ciliophora</taxon>
        <taxon>Postciliodesmatophora</taxon>
        <taxon>Heterotrichea</taxon>
        <taxon>Heterotrichida</taxon>
        <taxon>Stentoridae</taxon>
        <taxon>Stentor</taxon>
    </lineage>
</organism>
<dbReference type="SMART" id="SM00240">
    <property type="entry name" value="FHA"/>
    <property type="match status" value="1"/>
</dbReference>
<dbReference type="InterPro" id="IPR000253">
    <property type="entry name" value="FHA_dom"/>
</dbReference>
<comment type="caution">
    <text evidence="6">The sequence shown here is derived from an EMBL/GenBank/DDBJ whole genome shotgun (WGS) entry which is preliminary data.</text>
</comment>
<dbReference type="Gene3D" id="2.60.200.20">
    <property type="match status" value="1"/>
</dbReference>
<keyword evidence="7" id="KW-1185">Reference proteome</keyword>
<gene>
    <name evidence="6" type="ORF">SteCoe_30901</name>
</gene>
<dbReference type="PANTHER" id="PTHR46210:SF1">
    <property type="entry name" value="FHA DOMAIN-CONTAINING PROTEIN"/>
    <property type="match status" value="1"/>
</dbReference>
<dbReference type="SMART" id="SM00744">
    <property type="entry name" value="RINGv"/>
    <property type="match status" value="1"/>
</dbReference>
<accession>A0A1R2B303</accession>
<keyword evidence="1" id="KW-0479">Metal-binding</keyword>
<dbReference type="InterPro" id="IPR011016">
    <property type="entry name" value="Znf_RING-CH"/>
</dbReference>
<proteinExistence type="predicted"/>
<sequence>MRGSYLDVQALTWEKATHGLFDYESKQIQKSYFKINSTCLLCRQDSNCYITTEEKKEDSTSLIKFEQKSSDFQVHLMAEEASEKMWLVIKGIKGKNNNGYKLNEGDWIKLGRVRLRVQKISLHPETLSRSSMPDFFNHFDNEEVDYKQEISNAGETTDSAPCRICLSESSSPDDPLICPCKCAGTMKYVHLNCLKEWIKSKLNSRVTEKGMSVYIKDLSCELCNSSLPSFVHYQNQQISLISLNYPSKSFIMFEEFRPEKMQKQGLHVISLDDEQSGNLGRGHDCDIKISDISVSRKHCKVKLCGNEFYLEDTKSKFGTLIKLSNSINVKDNTDTTIQVSRTVIHIVHKQPWSFKNMCCCKNNKVAGDDISCFTQPEFANNYNEALSNRATINLQIREIQHIDSPIEENLE</sequence>
<reference evidence="6 7" key="1">
    <citation type="submission" date="2016-11" db="EMBL/GenBank/DDBJ databases">
        <title>The macronuclear genome of Stentor coeruleus: a giant cell with tiny introns.</title>
        <authorList>
            <person name="Slabodnick M."/>
            <person name="Ruby J.G."/>
            <person name="Reiff S.B."/>
            <person name="Swart E.C."/>
            <person name="Gosai S."/>
            <person name="Prabakaran S."/>
            <person name="Witkowska E."/>
            <person name="Larue G.E."/>
            <person name="Fisher S."/>
            <person name="Freeman R.M."/>
            <person name="Gunawardena J."/>
            <person name="Chu W."/>
            <person name="Stover N.A."/>
            <person name="Gregory B.D."/>
            <person name="Nowacki M."/>
            <person name="Derisi J."/>
            <person name="Roy S.W."/>
            <person name="Marshall W.F."/>
            <person name="Sood P."/>
        </authorList>
    </citation>
    <scope>NUCLEOTIDE SEQUENCE [LARGE SCALE GENOMIC DNA]</scope>
    <source>
        <strain evidence="6">WM001</strain>
    </source>
</reference>
<dbReference type="Pfam" id="PF12906">
    <property type="entry name" value="RINGv"/>
    <property type="match status" value="1"/>
</dbReference>
<evidence type="ECO:0000256" key="2">
    <source>
        <dbReference type="ARBA" id="ARBA00022771"/>
    </source>
</evidence>
<evidence type="ECO:0000256" key="1">
    <source>
        <dbReference type="ARBA" id="ARBA00022723"/>
    </source>
</evidence>
<dbReference type="SUPFAM" id="SSF49879">
    <property type="entry name" value="SMAD/FHA domain"/>
    <property type="match status" value="1"/>
</dbReference>
<evidence type="ECO:0000313" key="7">
    <source>
        <dbReference type="Proteomes" id="UP000187209"/>
    </source>
</evidence>
<dbReference type="InterPro" id="IPR008984">
    <property type="entry name" value="SMAD_FHA_dom_sf"/>
</dbReference>
<name>A0A1R2B303_9CILI</name>
<evidence type="ECO:0008006" key="8">
    <source>
        <dbReference type="Google" id="ProtNLM"/>
    </source>
</evidence>
<dbReference type="EMBL" id="MPUH01001032">
    <property type="protein sequence ID" value="OMJ71000.1"/>
    <property type="molecule type" value="Genomic_DNA"/>
</dbReference>
<dbReference type="InterPro" id="IPR013083">
    <property type="entry name" value="Znf_RING/FYVE/PHD"/>
</dbReference>
<evidence type="ECO:0000259" key="4">
    <source>
        <dbReference type="PROSITE" id="PS50006"/>
    </source>
</evidence>
<dbReference type="PROSITE" id="PS51292">
    <property type="entry name" value="ZF_RING_CH"/>
    <property type="match status" value="1"/>
</dbReference>
<evidence type="ECO:0000259" key="5">
    <source>
        <dbReference type="PROSITE" id="PS51292"/>
    </source>
</evidence>
<evidence type="ECO:0000256" key="3">
    <source>
        <dbReference type="ARBA" id="ARBA00022833"/>
    </source>
</evidence>
<keyword evidence="3" id="KW-0862">Zinc</keyword>
<dbReference type="CDD" id="cd00060">
    <property type="entry name" value="FHA"/>
    <property type="match status" value="1"/>
</dbReference>
<dbReference type="PANTHER" id="PTHR46210">
    <property type="entry name" value="FHA DOMAIN-CONTAINING PROTEIN"/>
    <property type="match status" value="1"/>
</dbReference>